<protein>
    <submittedName>
        <fullName evidence="9">Rod shape-determining protein MreD</fullName>
    </submittedName>
</protein>
<evidence type="ECO:0000256" key="6">
    <source>
        <dbReference type="ARBA" id="ARBA00022989"/>
    </source>
</evidence>
<dbReference type="NCBIfam" id="TIGR03426">
    <property type="entry name" value="shape_MreD"/>
    <property type="match status" value="1"/>
</dbReference>
<feature type="transmembrane region" description="Helical" evidence="8">
    <location>
        <begin position="103"/>
        <end position="126"/>
    </location>
</feature>
<comment type="caution">
    <text evidence="9">The sequence shown here is derived from an EMBL/GenBank/DDBJ whole genome shotgun (WGS) entry which is preliminary data.</text>
</comment>
<comment type="subcellular location">
    <subcellularLocation>
        <location evidence="1">Cell membrane</location>
        <topology evidence="1">Multi-pass membrane protein</topology>
    </subcellularLocation>
</comment>
<dbReference type="InterPro" id="IPR007227">
    <property type="entry name" value="Cell_shape_determining_MreD"/>
</dbReference>
<evidence type="ECO:0000256" key="5">
    <source>
        <dbReference type="ARBA" id="ARBA00022960"/>
    </source>
</evidence>
<dbReference type="GO" id="GO:0008360">
    <property type="term" value="P:regulation of cell shape"/>
    <property type="evidence" value="ECO:0007669"/>
    <property type="project" value="UniProtKB-KW"/>
</dbReference>
<proteinExistence type="inferred from homology"/>
<organism evidence="9 10">
    <name type="scientific">Nocardiopsis alba</name>
    <dbReference type="NCBI Taxonomy" id="53437"/>
    <lineage>
        <taxon>Bacteria</taxon>
        <taxon>Bacillati</taxon>
        <taxon>Actinomycetota</taxon>
        <taxon>Actinomycetes</taxon>
        <taxon>Streptosporangiales</taxon>
        <taxon>Nocardiopsidaceae</taxon>
        <taxon>Nocardiopsis</taxon>
    </lineage>
</organism>
<dbReference type="Proteomes" id="UP000467124">
    <property type="component" value="Unassembled WGS sequence"/>
</dbReference>
<dbReference type="AlphaFoldDB" id="A0A7K2IP43"/>
<accession>A0A7K2IP43</accession>
<gene>
    <name evidence="9" type="primary">mreD</name>
    <name evidence="9" type="ORF">GTW20_04760</name>
</gene>
<evidence type="ECO:0000256" key="1">
    <source>
        <dbReference type="ARBA" id="ARBA00004651"/>
    </source>
</evidence>
<dbReference type="GO" id="GO:0005886">
    <property type="term" value="C:plasma membrane"/>
    <property type="evidence" value="ECO:0007669"/>
    <property type="project" value="UniProtKB-SubCell"/>
</dbReference>
<feature type="transmembrane region" description="Helical" evidence="8">
    <location>
        <begin position="138"/>
        <end position="164"/>
    </location>
</feature>
<keyword evidence="6 8" id="KW-1133">Transmembrane helix</keyword>
<reference evidence="9 10" key="1">
    <citation type="journal article" date="2019" name="Nat. Commun.">
        <title>The antimicrobial potential of Streptomyces from insect microbiomes.</title>
        <authorList>
            <person name="Chevrette M.G."/>
            <person name="Carlson C.M."/>
            <person name="Ortega H.E."/>
            <person name="Thomas C."/>
            <person name="Ananiev G.E."/>
            <person name="Barns K.J."/>
            <person name="Book A.J."/>
            <person name="Cagnazzo J."/>
            <person name="Carlos C."/>
            <person name="Flanigan W."/>
            <person name="Grubbs K.J."/>
            <person name="Horn H.A."/>
            <person name="Hoffmann F.M."/>
            <person name="Klassen J.L."/>
            <person name="Knack J.J."/>
            <person name="Lewin G.R."/>
            <person name="McDonald B.R."/>
            <person name="Muller L."/>
            <person name="Melo W.G.P."/>
            <person name="Pinto-Tomas A.A."/>
            <person name="Schmitz A."/>
            <person name="Wendt-Pienkowski E."/>
            <person name="Wildman S."/>
            <person name="Zhao M."/>
            <person name="Zhang F."/>
            <person name="Bugni T.S."/>
            <person name="Andes D.R."/>
            <person name="Pupo M.T."/>
            <person name="Currie C.R."/>
        </authorList>
    </citation>
    <scope>NUCLEOTIDE SEQUENCE [LARGE SCALE GENOMIC DNA]</scope>
    <source>
        <strain evidence="9 10">SID5840</strain>
    </source>
</reference>
<evidence type="ECO:0000256" key="3">
    <source>
        <dbReference type="ARBA" id="ARBA00022475"/>
    </source>
</evidence>
<keyword evidence="4 8" id="KW-0812">Transmembrane</keyword>
<evidence type="ECO:0000313" key="10">
    <source>
        <dbReference type="Proteomes" id="UP000467124"/>
    </source>
</evidence>
<keyword evidence="5" id="KW-0133">Cell shape</keyword>
<comment type="similarity">
    <text evidence="2">Belongs to the MreD family.</text>
</comment>
<dbReference type="EMBL" id="WWHY01000001">
    <property type="protein sequence ID" value="MYR31597.1"/>
    <property type="molecule type" value="Genomic_DNA"/>
</dbReference>
<evidence type="ECO:0000313" key="9">
    <source>
        <dbReference type="EMBL" id="MYR31597.1"/>
    </source>
</evidence>
<name>A0A7K2IP43_9ACTN</name>
<dbReference type="RefSeq" id="WP_161110357.1">
    <property type="nucleotide sequence ID" value="NZ_JBEYGF010000009.1"/>
</dbReference>
<evidence type="ECO:0000256" key="8">
    <source>
        <dbReference type="SAM" id="Phobius"/>
    </source>
</evidence>
<keyword evidence="7 8" id="KW-0472">Membrane</keyword>
<sequence length="186" mass="18731">MRALVTLFLVTVTVLVQATVVNRLPFEWGPGPDLVLAAVVAVALTTGPAAAAACGFAAGLAMDVLPPAEHPMGRYTLVLCVAAYLISLLHSNAGLGGGSGARVSRWAAVGVTAVASVGVGLGYALVGMIMGDAHITVSAVASNVGIGTLLTTLFGPLVLLPILWARTLLAEDEYATIQGPTSVGGW</sequence>
<evidence type="ECO:0000256" key="4">
    <source>
        <dbReference type="ARBA" id="ARBA00022692"/>
    </source>
</evidence>
<keyword evidence="3" id="KW-1003">Cell membrane</keyword>
<feature type="transmembrane region" description="Helical" evidence="8">
    <location>
        <begin position="34"/>
        <end position="60"/>
    </location>
</feature>
<feature type="transmembrane region" description="Helical" evidence="8">
    <location>
        <begin position="72"/>
        <end position="91"/>
    </location>
</feature>
<evidence type="ECO:0000256" key="2">
    <source>
        <dbReference type="ARBA" id="ARBA00007776"/>
    </source>
</evidence>
<evidence type="ECO:0000256" key="7">
    <source>
        <dbReference type="ARBA" id="ARBA00023136"/>
    </source>
</evidence>